<dbReference type="GO" id="GO:0051260">
    <property type="term" value="P:protein homooligomerization"/>
    <property type="evidence" value="ECO:0007669"/>
    <property type="project" value="InterPro"/>
</dbReference>
<accession>A0A9J6ET47</accession>
<evidence type="ECO:0000313" key="2">
    <source>
        <dbReference type="EMBL" id="KAH8037601.1"/>
    </source>
</evidence>
<dbReference type="InterPro" id="IPR003131">
    <property type="entry name" value="T1-type_BTB"/>
</dbReference>
<evidence type="ECO:0000313" key="3">
    <source>
        <dbReference type="Proteomes" id="UP000821866"/>
    </source>
</evidence>
<dbReference type="Gene3D" id="3.30.710.10">
    <property type="entry name" value="Potassium Channel Kv1.1, Chain A"/>
    <property type="match status" value="1"/>
</dbReference>
<evidence type="ECO:0000259" key="1">
    <source>
        <dbReference type="Pfam" id="PF02214"/>
    </source>
</evidence>
<gene>
    <name evidence="2" type="ORF">HPB51_015035</name>
</gene>
<organism evidence="2 3">
    <name type="scientific">Rhipicephalus microplus</name>
    <name type="common">Cattle tick</name>
    <name type="synonym">Boophilus microplus</name>
    <dbReference type="NCBI Taxonomy" id="6941"/>
    <lineage>
        <taxon>Eukaryota</taxon>
        <taxon>Metazoa</taxon>
        <taxon>Ecdysozoa</taxon>
        <taxon>Arthropoda</taxon>
        <taxon>Chelicerata</taxon>
        <taxon>Arachnida</taxon>
        <taxon>Acari</taxon>
        <taxon>Parasitiformes</taxon>
        <taxon>Ixodida</taxon>
        <taxon>Ixodoidea</taxon>
        <taxon>Ixodidae</taxon>
        <taxon>Rhipicephalinae</taxon>
        <taxon>Rhipicephalus</taxon>
        <taxon>Boophilus</taxon>
    </lineage>
</organism>
<name>A0A9J6ET47_RHIMP</name>
<proteinExistence type="predicted"/>
<reference evidence="2" key="2">
    <citation type="submission" date="2021-09" db="EMBL/GenBank/DDBJ databases">
        <authorList>
            <person name="Jia N."/>
            <person name="Wang J."/>
            <person name="Shi W."/>
            <person name="Du L."/>
            <person name="Sun Y."/>
            <person name="Zhan W."/>
            <person name="Jiang J."/>
            <person name="Wang Q."/>
            <person name="Zhang B."/>
            <person name="Ji P."/>
            <person name="Sakyi L.B."/>
            <person name="Cui X."/>
            <person name="Yuan T."/>
            <person name="Jiang B."/>
            <person name="Yang W."/>
            <person name="Lam T.T.-Y."/>
            <person name="Chang Q."/>
            <person name="Ding S."/>
            <person name="Wang X."/>
            <person name="Zhu J."/>
            <person name="Ruan X."/>
            <person name="Zhao L."/>
            <person name="Wei J."/>
            <person name="Que T."/>
            <person name="Du C."/>
            <person name="Cheng J."/>
            <person name="Dai P."/>
            <person name="Han X."/>
            <person name="Huang E."/>
            <person name="Gao Y."/>
            <person name="Liu J."/>
            <person name="Shao H."/>
            <person name="Ye R."/>
            <person name="Li L."/>
            <person name="Wei W."/>
            <person name="Wang X."/>
            <person name="Wang C."/>
            <person name="Huo Q."/>
            <person name="Li W."/>
            <person name="Guo W."/>
            <person name="Chen H."/>
            <person name="Chen S."/>
            <person name="Zhou L."/>
            <person name="Zhou L."/>
            <person name="Ni X."/>
            <person name="Tian J."/>
            <person name="Zhou Y."/>
            <person name="Sheng Y."/>
            <person name="Liu T."/>
            <person name="Pan Y."/>
            <person name="Xia L."/>
            <person name="Li J."/>
            <person name="Zhao F."/>
            <person name="Cao W."/>
        </authorList>
    </citation>
    <scope>NUCLEOTIDE SEQUENCE</scope>
    <source>
        <strain evidence="2">Rmic-2018</strain>
        <tissue evidence="2">Larvae</tissue>
    </source>
</reference>
<feature type="domain" description="Potassium channel tetramerisation-type BTB" evidence="1">
    <location>
        <begin position="31"/>
        <end position="103"/>
    </location>
</feature>
<dbReference type="InterPro" id="IPR011333">
    <property type="entry name" value="SKP1/BTB/POZ_sf"/>
</dbReference>
<dbReference type="GO" id="GO:0097602">
    <property type="term" value="F:cullin family protein binding"/>
    <property type="evidence" value="ECO:0007669"/>
    <property type="project" value="TreeGrafter"/>
</dbReference>
<comment type="caution">
    <text evidence="2">The sequence shown here is derived from an EMBL/GenBank/DDBJ whole genome shotgun (WGS) entry which is preliminary data.</text>
</comment>
<dbReference type="EMBL" id="JABSTU010000002">
    <property type="protein sequence ID" value="KAH8037601.1"/>
    <property type="molecule type" value="Genomic_DNA"/>
</dbReference>
<dbReference type="PANTHER" id="PTHR14958:SF29">
    <property type="entry name" value="INSOMNIAC, ISOFORM B"/>
    <property type="match status" value="1"/>
</dbReference>
<dbReference type="AlphaFoldDB" id="A0A9J6ET47"/>
<protein>
    <recommendedName>
        <fullName evidence="1">Potassium channel tetramerisation-type BTB domain-containing protein</fullName>
    </recommendedName>
</protein>
<dbReference type="SUPFAM" id="SSF54695">
    <property type="entry name" value="POZ domain"/>
    <property type="match status" value="1"/>
</dbReference>
<keyword evidence="3" id="KW-1185">Reference proteome</keyword>
<dbReference type="VEuPathDB" id="VectorBase:LOC119179368"/>
<dbReference type="GO" id="GO:0005737">
    <property type="term" value="C:cytoplasm"/>
    <property type="evidence" value="ECO:0007669"/>
    <property type="project" value="TreeGrafter"/>
</dbReference>
<sequence>MDVLYVSSGEDFVPPPSSLVPSLPPGDSEWVLLNVGGQYFATTRATLTSSEPRSKLAGLFSVGPNAADFAARRDAQGAYMFDRDPAYFRVVLNYLRYRKVMLDKDVSPTGTFPPIDFLQKDLFLG</sequence>
<dbReference type="PANTHER" id="PTHR14958">
    <property type="entry name" value="POTASSIUM CHANNEL TETRAMERISATION DOMAIN CONTAINING PROTEIN"/>
    <property type="match status" value="1"/>
</dbReference>
<dbReference type="GO" id="GO:0043161">
    <property type="term" value="P:proteasome-mediated ubiquitin-dependent protein catabolic process"/>
    <property type="evidence" value="ECO:0007669"/>
    <property type="project" value="TreeGrafter"/>
</dbReference>
<dbReference type="Pfam" id="PF02214">
    <property type="entry name" value="BTB_2"/>
    <property type="match status" value="1"/>
</dbReference>
<reference evidence="2" key="1">
    <citation type="journal article" date="2020" name="Cell">
        <title>Large-Scale Comparative Analyses of Tick Genomes Elucidate Their Genetic Diversity and Vector Capacities.</title>
        <authorList>
            <consortium name="Tick Genome and Microbiome Consortium (TIGMIC)"/>
            <person name="Jia N."/>
            <person name="Wang J."/>
            <person name="Shi W."/>
            <person name="Du L."/>
            <person name="Sun Y."/>
            <person name="Zhan W."/>
            <person name="Jiang J.F."/>
            <person name="Wang Q."/>
            <person name="Zhang B."/>
            <person name="Ji P."/>
            <person name="Bell-Sakyi L."/>
            <person name="Cui X.M."/>
            <person name="Yuan T.T."/>
            <person name="Jiang B.G."/>
            <person name="Yang W.F."/>
            <person name="Lam T.T."/>
            <person name="Chang Q.C."/>
            <person name="Ding S.J."/>
            <person name="Wang X.J."/>
            <person name="Zhu J.G."/>
            <person name="Ruan X.D."/>
            <person name="Zhao L."/>
            <person name="Wei J.T."/>
            <person name="Ye R.Z."/>
            <person name="Que T.C."/>
            <person name="Du C.H."/>
            <person name="Zhou Y.H."/>
            <person name="Cheng J.X."/>
            <person name="Dai P.F."/>
            <person name="Guo W.B."/>
            <person name="Han X.H."/>
            <person name="Huang E.J."/>
            <person name="Li L.F."/>
            <person name="Wei W."/>
            <person name="Gao Y.C."/>
            <person name="Liu J.Z."/>
            <person name="Shao H.Z."/>
            <person name="Wang X."/>
            <person name="Wang C.C."/>
            <person name="Yang T.C."/>
            <person name="Huo Q.B."/>
            <person name="Li W."/>
            <person name="Chen H.Y."/>
            <person name="Chen S.E."/>
            <person name="Zhou L.G."/>
            <person name="Ni X.B."/>
            <person name="Tian J.H."/>
            <person name="Sheng Y."/>
            <person name="Liu T."/>
            <person name="Pan Y.S."/>
            <person name="Xia L.Y."/>
            <person name="Li J."/>
            <person name="Zhao F."/>
            <person name="Cao W.C."/>
        </authorList>
    </citation>
    <scope>NUCLEOTIDE SEQUENCE</scope>
    <source>
        <strain evidence="2">Rmic-2018</strain>
    </source>
</reference>
<dbReference type="Proteomes" id="UP000821866">
    <property type="component" value="Chromosome 10"/>
</dbReference>
<dbReference type="GO" id="GO:0031463">
    <property type="term" value="C:Cul3-RING ubiquitin ligase complex"/>
    <property type="evidence" value="ECO:0007669"/>
    <property type="project" value="TreeGrafter"/>
</dbReference>